<dbReference type="Proteomes" id="UP000469292">
    <property type="component" value="Unassembled WGS sequence"/>
</dbReference>
<evidence type="ECO:0000256" key="1">
    <source>
        <dbReference type="SAM" id="SignalP"/>
    </source>
</evidence>
<feature type="signal peptide" evidence="1">
    <location>
        <begin position="1"/>
        <end position="24"/>
    </location>
</feature>
<dbReference type="Gene3D" id="3.40.190.10">
    <property type="entry name" value="Periplasmic binding protein-like II"/>
    <property type="match status" value="1"/>
</dbReference>
<keyword evidence="1" id="KW-0732">Signal</keyword>
<dbReference type="SUPFAM" id="SSF53850">
    <property type="entry name" value="Periplasmic binding protein-like II"/>
    <property type="match status" value="1"/>
</dbReference>
<name>A0A6I5N9U3_9BIFI</name>
<dbReference type="Pfam" id="PF13416">
    <property type="entry name" value="SBP_bac_8"/>
    <property type="match status" value="1"/>
</dbReference>
<dbReference type="RefSeq" id="WP_196779172.1">
    <property type="nucleotide sequence ID" value="NZ_VYSG01000004.1"/>
</dbReference>
<keyword evidence="3" id="KW-1185">Reference proteome</keyword>
<reference evidence="2 3" key="1">
    <citation type="submission" date="2019-09" db="EMBL/GenBank/DDBJ databases">
        <title>Phylogenetic characterization of a novel taxon of the genus Bifidobacterium: Bifidobacterium choloepi sp. nov.</title>
        <authorList>
            <person name="Modesto M."/>
            <person name="Satti M."/>
        </authorList>
    </citation>
    <scope>NUCLEOTIDE SEQUENCE [LARGE SCALE GENOMIC DNA]</scope>
    <source>
        <strain evidence="2 3">BRDM6</strain>
    </source>
</reference>
<evidence type="ECO:0000313" key="2">
    <source>
        <dbReference type="EMBL" id="NEG70561.1"/>
    </source>
</evidence>
<dbReference type="PANTHER" id="PTHR43649:SF12">
    <property type="entry name" value="DIACETYLCHITOBIOSE BINDING PROTEIN DASA"/>
    <property type="match status" value="1"/>
</dbReference>
<sequence>MMNRNVKTALGLVAVAAMSVSTLAACGSDSSSDDSTGSVYFLNFKPETADEWTKLAEEYTKETGVQVKVQTAASGTYEQTLKSELAKTEAPTIFQVNGPVGLASWKDYCADLSDTTIYKDLNDQSLALKNGDEVAAVPYVIESYGIIYNKDLLNKYIAMDGAKVSSIDEINSFDKLKEVADDIQAKKAELGVDGAFTSAGFDSSSDWRFKTHLANIPLYYQFVKDNITSEPSSIKDMYMDNFKNIFDLYIQDSTTAASQLSSKTGDDANSEFALGQAVFYQNGTWAWSDLEKAGMKSDSVGMMPIYIGVDDATEGLATGSENYWCINSQASDANQKASEKFLEWVITSDTGKKALSDTMGFTTPFSTFNDVSTDNPLIADANASIQNKKLTQVAWDFSMMPSEEYKDDLGQAMLAYAQGTGTWDQVVDMFVNNWATQYQEANS</sequence>
<proteinExistence type="predicted"/>
<dbReference type="InterPro" id="IPR006059">
    <property type="entry name" value="SBP"/>
</dbReference>
<comment type="caution">
    <text evidence="2">The sequence shown here is derived from an EMBL/GenBank/DDBJ whole genome shotgun (WGS) entry which is preliminary data.</text>
</comment>
<accession>A0A6I5N9U3</accession>
<evidence type="ECO:0000313" key="3">
    <source>
        <dbReference type="Proteomes" id="UP000469292"/>
    </source>
</evidence>
<dbReference type="PROSITE" id="PS51257">
    <property type="entry name" value="PROKAR_LIPOPROTEIN"/>
    <property type="match status" value="1"/>
</dbReference>
<dbReference type="InterPro" id="IPR050490">
    <property type="entry name" value="Bact_solute-bd_prot1"/>
</dbReference>
<protein>
    <submittedName>
        <fullName evidence="2">ABC transporter substrate-binding protein</fullName>
    </submittedName>
</protein>
<dbReference type="EMBL" id="VYSG01000004">
    <property type="protein sequence ID" value="NEG70561.1"/>
    <property type="molecule type" value="Genomic_DNA"/>
</dbReference>
<dbReference type="AlphaFoldDB" id="A0A6I5N9U3"/>
<dbReference type="PANTHER" id="PTHR43649">
    <property type="entry name" value="ARABINOSE-BINDING PROTEIN-RELATED"/>
    <property type="match status" value="1"/>
</dbReference>
<feature type="chain" id="PRO_5038941263" evidence="1">
    <location>
        <begin position="25"/>
        <end position="443"/>
    </location>
</feature>
<gene>
    <name evidence="2" type="ORF">F6S87_08145</name>
</gene>
<organism evidence="2 3">
    <name type="scientific">Bifidobacterium choloepi</name>
    <dbReference type="NCBI Taxonomy" id="2614131"/>
    <lineage>
        <taxon>Bacteria</taxon>
        <taxon>Bacillati</taxon>
        <taxon>Actinomycetota</taxon>
        <taxon>Actinomycetes</taxon>
        <taxon>Bifidobacteriales</taxon>
        <taxon>Bifidobacteriaceae</taxon>
        <taxon>Bifidobacterium</taxon>
    </lineage>
</organism>